<evidence type="ECO:0000313" key="6">
    <source>
        <dbReference type="EMBL" id="EPS59820.1"/>
    </source>
</evidence>
<evidence type="ECO:0000256" key="2">
    <source>
        <dbReference type="ARBA" id="ARBA00022679"/>
    </source>
</evidence>
<dbReference type="Proteomes" id="UP000015453">
    <property type="component" value="Unassembled WGS sequence"/>
</dbReference>
<keyword evidence="5" id="KW-1133">Transmembrane helix</keyword>
<dbReference type="OrthoDB" id="8300106at2759"/>
<dbReference type="GO" id="GO:0006656">
    <property type="term" value="P:phosphatidylcholine biosynthetic process"/>
    <property type="evidence" value="ECO:0007669"/>
    <property type="project" value="InterPro"/>
</dbReference>
<protein>
    <submittedName>
        <fullName evidence="6">Uncharacterized protein</fullName>
    </submittedName>
</protein>
<evidence type="ECO:0000256" key="1">
    <source>
        <dbReference type="ARBA" id="ARBA00022603"/>
    </source>
</evidence>
<organism evidence="6 7">
    <name type="scientific">Genlisea aurea</name>
    <dbReference type="NCBI Taxonomy" id="192259"/>
    <lineage>
        <taxon>Eukaryota</taxon>
        <taxon>Viridiplantae</taxon>
        <taxon>Streptophyta</taxon>
        <taxon>Embryophyta</taxon>
        <taxon>Tracheophyta</taxon>
        <taxon>Spermatophyta</taxon>
        <taxon>Magnoliopsida</taxon>
        <taxon>eudicotyledons</taxon>
        <taxon>Gunneridae</taxon>
        <taxon>Pentapetalae</taxon>
        <taxon>asterids</taxon>
        <taxon>lamiids</taxon>
        <taxon>Lamiales</taxon>
        <taxon>Lentibulariaceae</taxon>
        <taxon>Genlisea</taxon>
    </lineage>
</organism>
<gene>
    <name evidence="6" type="ORF">M569_14985</name>
</gene>
<proteinExistence type="predicted"/>
<feature type="transmembrane region" description="Helical" evidence="5">
    <location>
        <begin position="6"/>
        <end position="24"/>
    </location>
</feature>
<keyword evidence="4" id="KW-0256">Endoplasmic reticulum</keyword>
<keyword evidence="1" id="KW-0489">Methyltransferase</keyword>
<dbReference type="GO" id="GO:0008757">
    <property type="term" value="F:S-adenosylmethionine-dependent methyltransferase activity"/>
    <property type="evidence" value="ECO:0007669"/>
    <property type="project" value="InterPro"/>
</dbReference>
<sequence length="88" mass="10491">RRRRMGILAGLGVISPFPFYYYLWNHPQRWVDLCGRGRDPCRAMALVSHFLKAIQFISLFSVSSFSWPPPPYFWPLFLVGQFLNFRFF</sequence>
<keyword evidence="3" id="KW-0949">S-adenosyl-L-methionine</keyword>
<reference evidence="6 7" key="1">
    <citation type="journal article" date="2013" name="BMC Genomics">
        <title>The miniature genome of a carnivorous plant Genlisea aurea contains a low number of genes and short non-coding sequences.</title>
        <authorList>
            <person name="Leushkin E.V."/>
            <person name="Sutormin R.A."/>
            <person name="Nabieva E.R."/>
            <person name="Penin A.A."/>
            <person name="Kondrashov A.S."/>
            <person name="Logacheva M.D."/>
        </authorList>
    </citation>
    <scope>NUCLEOTIDE SEQUENCE [LARGE SCALE GENOMIC DNA]</scope>
</reference>
<evidence type="ECO:0000256" key="3">
    <source>
        <dbReference type="ARBA" id="ARBA00022691"/>
    </source>
</evidence>
<evidence type="ECO:0000256" key="4">
    <source>
        <dbReference type="ARBA" id="ARBA00022824"/>
    </source>
</evidence>
<keyword evidence="5" id="KW-0472">Membrane</keyword>
<feature type="non-terminal residue" evidence="6">
    <location>
        <position position="88"/>
    </location>
</feature>
<feature type="non-terminal residue" evidence="6">
    <location>
        <position position="1"/>
    </location>
</feature>
<keyword evidence="7" id="KW-1185">Reference proteome</keyword>
<dbReference type="PANTHER" id="PTHR15458">
    <property type="entry name" value="PHOSPHATIDYLETHANOLAMINE N-METHYLTRANSFERASE"/>
    <property type="match status" value="1"/>
</dbReference>
<keyword evidence="5" id="KW-0812">Transmembrane</keyword>
<dbReference type="InterPro" id="IPR024960">
    <property type="entry name" value="PEMT/MFAP"/>
</dbReference>
<dbReference type="AlphaFoldDB" id="S8BZ14"/>
<dbReference type="EMBL" id="AUSU01008050">
    <property type="protein sequence ID" value="EPS59820.1"/>
    <property type="molecule type" value="Genomic_DNA"/>
</dbReference>
<name>S8BZ14_9LAMI</name>
<feature type="transmembrane region" description="Helical" evidence="5">
    <location>
        <begin position="45"/>
        <end position="65"/>
    </location>
</feature>
<keyword evidence="2" id="KW-0808">Transferase</keyword>
<evidence type="ECO:0000313" key="7">
    <source>
        <dbReference type="Proteomes" id="UP000015453"/>
    </source>
</evidence>
<accession>S8BZ14</accession>
<dbReference type="PANTHER" id="PTHR15458:SF5">
    <property type="entry name" value="PHOSPHATIDYLETHANOLAMINE N-METHYLTRANSFERASE"/>
    <property type="match status" value="1"/>
</dbReference>
<comment type="caution">
    <text evidence="6">The sequence shown here is derived from an EMBL/GenBank/DDBJ whole genome shotgun (WGS) entry which is preliminary data.</text>
</comment>
<evidence type="ECO:0000256" key="5">
    <source>
        <dbReference type="SAM" id="Phobius"/>
    </source>
</evidence>
<dbReference type="GO" id="GO:0032259">
    <property type="term" value="P:methylation"/>
    <property type="evidence" value="ECO:0007669"/>
    <property type="project" value="UniProtKB-KW"/>
</dbReference>